<reference evidence="1" key="1">
    <citation type="submission" date="2020-09" db="EMBL/GenBank/DDBJ databases">
        <title>A novel bacterium of genus Bacillus, isolated from South China Sea.</title>
        <authorList>
            <person name="Huang H."/>
            <person name="Mo K."/>
            <person name="Hu Y."/>
        </authorList>
    </citation>
    <scope>NUCLEOTIDE SEQUENCE</scope>
    <source>
        <strain evidence="1">IB182487</strain>
    </source>
</reference>
<dbReference type="InterPro" id="IPR021596">
    <property type="entry name" value="DUF3219"/>
</dbReference>
<dbReference type="AlphaFoldDB" id="A0A926NFY5"/>
<dbReference type="EMBL" id="JACXAI010000009">
    <property type="protein sequence ID" value="MBD1380395.1"/>
    <property type="molecule type" value="Genomic_DNA"/>
</dbReference>
<accession>A0A926NFY5</accession>
<dbReference type="RefSeq" id="WP_191157980.1">
    <property type="nucleotide sequence ID" value="NZ_JACXAI010000009.1"/>
</dbReference>
<proteinExistence type="predicted"/>
<sequence length="94" mass="10864">MPTEVLLDDRVIKVNSYKEENVNGLQKISVDFKVTSNEYHDVTTLLYKGRFDVKVPERELSFEGTINQYSTSVTNLYEENQVGDFKLTLIEVNN</sequence>
<dbReference type="Pfam" id="PF11514">
    <property type="entry name" value="DUF3219"/>
    <property type="match status" value="1"/>
</dbReference>
<dbReference type="InterPro" id="IPR023105">
    <property type="entry name" value="YkvR-like_sf"/>
</dbReference>
<protein>
    <submittedName>
        <fullName evidence="1">DUF3219 family protein</fullName>
    </submittedName>
</protein>
<organism evidence="1 2">
    <name type="scientific">Metabacillus arenae</name>
    <dbReference type="NCBI Taxonomy" id="2771434"/>
    <lineage>
        <taxon>Bacteria</taxon>
        <taxon>Bacillati</taxon>
        <taxon>Bacillota</taxon>
        <taxon>Bacilli</taxon>
        <taxon>Bacillales</taxon>
        <taxon>Bacillaceae</taxon>
        <taxon>Metabacillus</taxon>
    </lineage>
</organism>
<evidence type="ECO:0000313" key="1">
    <source>
        <dbReference type="EMBL" id="MBD1380395.1"/>
    </source>
</evidence>
<comment type="caution">
    <text evidence="1">The sequence shown here is derived from an EMBL/GenBank/DDBJ whole genome shotgun (WGS) entry which is preliminary data.</text>
</comment>
<dbReference type="Proteomes" id="UP000626844">
    <property type="component" value="Unassembled WGS sequence"/>
</dbReference>
<evidence type="ECO:0000313" key="2">
    <source>
        <dbReference type="Proteomes" id="UP000626844"/>
    </source>
</evidence>
<name>A0A926NFY5_9BACI</name>
<gene>
    <name evidence="1" type="ORF">IC621_09145</name>
</gene>
<dbReference type="SUPFAM" id="SSF159173">
    <property type="entry name" value="YkvR-like"/>
    <property type="match status" value="1"/>
</dbReference>
<dbReference type="Gene3D" id="2.40.30.80">
    <property type="entry name" value="YkvR-like"/>
    <property type="match status" value="1"/>
</dbReference>
<keyword evidence="2" id="KW-1185">Reference proteome</keyword>